<feature type="region of interest" description="Disordered" evidence="1">
    <location>
        <begin position="808"/>
        <end position="842"/>
    </location>
</feature>
<evidence type="ECO:0000313" key="4">
    <source>
        <dbReference type="Proteomes" id="UP000054399"/>
    </source>
</evidence>
<feature type="compositionally biased region" description="Low complexity" evidence="1">
    <location>
        <begin position="134"/>
        <end position="155"/>
    </location>
</feature>
<feature type="compositionally biased region" description="Low complexity" evidence="1">
    <location>
        <begin position="731"/>
        <end position="765"/>
    </location>
</feature>
<feature type="compositionally biased region" description="Low complexity" evidence="1">
    <location>
        <begin position="408"/>
        <end position="431"/>
    </location>
</feature>
<dbReference type="EMBL" id="ATAM02000003">
    <property type="protein sequence ID" value="KAL0252266.1"/>
    <property type="molecule type" value="Genomic_DNA"/>
</dbReference>
<organism evidence="3 4">
    <name type="scientific">Cryptococcus tetragattii IND107</name>
    <dbReference type="NCBI Taxonomy" id="1296105"/>
    <lineage>
        <taxon>Eukaryota</taxon>
        <taxon>Fungi</taxon>
        <taxon>Dikarya</taxon>
        <taxon>Basidiomycota</taxon>
        <taxon>Agaricomycotina</taxon>
        <taxon>Tremellomycetes</taxon>
        <taxon>Tremellales</taxon>
        <taxon>Cryptococcaceae</taxon>
        <taxon>Cryptococcus</taxon>
        <taxon>Cryptococcus gattii species complex</taxon>
    </lineage>
</organism>
<proteinExistence type="predicted"/>
<keyword evidence="2" id="KW-0812">Transmembrane</keyword>
<sequence>MLTRIRERLRIILGRITLQGAQQSTSLSEDGLGENTGTLKQELEERRMTAPDGQVLPDWMSYVTYVSVIDGVSITTGSVADLPLTYYGASIPLISGWIYGGSTRPTSHISISGSASLSESISEGQTTQITNVMSSSNSDSRTSSSDTRSQSSSTSLVLPASSILPSGSIMSTSKSTSPPTASDAQSTITCTSTSTSSFVPNNQHNVVPPLLAVLIPVGIAFLIFLLLFCVYRCKRSDLGKGFLSWLFKPKQCTPVPCTPRKRRTPPIMTANPCLRSPNEKSALLPDFVAQHHRKSSNVSASMENDAGTRELVQQNQSLLQRLSIGLGRTNQISNSSGRSGANRRTSGNTLEKGLGAGEAVAMAASGAAGAVGIGWTMPGTNSNGNGQKYERVLNDDQLFYKAPWQTHSSNGSRGGASPASSSLSRPSATASKLMNSQASVGEEVANPRYEGRPSMTFSVSIPETPGSRHLSERDMEVADFSSRMASQPHISKDRMRFPIPPGLGLYKDGAASSNEDREGIPRTPTNSRGSSLGTFYSANSALHRDFTPPPGSPLHRDASEYKHASVSAFGSHPATPTIAFHDHTTMSSQSHCSPFSTNSRPSPITRVAASRHPSPLKLRASPSPVGSRMVPNSVATDSAIQPMKKLFASTPQSSRGSRSEMGVEDEREEEYTGQPIIDEASLRGGMAIRRNIGEFGESLRPSYVVFQNIISPTYTSLAPSYSSETASIHTSHFGSSFSHPPSHQSHQSHQSQVPSQCESSLSSHGLHGGVNAASRKQALRGRMSHAQLFRTSEIVEQLEEMPSLSREQQIGVVAVGQGDEEEEGGDIGEFSSLVGFESGNEA</sequence>
<gene>
    <name evidence="3" type="ORF">I308_101655</name>
</gene>
<keyword evidence="4" id="KW-1185">Reference proteome</keyword>
<feature type="region of interest" description="Disordered" evidence="1">
    <location>
        <begin position="510"/>
        <end position="532"/>
    </location>
</feature>
<evidence type="ECO:0000256" key="1">
    <source>
        <dbReference type="SAM" id="MobiDB-lite"/>
    </source>
</evidence>
<feature type="compositionally biased region" description="Polar residues" evidence="1">
    <location>
        <begin position="523"/>
        <end position="532"/>
    </location>
</feature>
<reference evidence="3" key="2">
    <citation type="submission" date="2024-01" db="EMBL/GenBank/DDBJ databases">
        <title>Comparative genomics of Cryptococcus and Kwoniella reveals pathogenesis evolution and contrasting modes of karyotype evolution via chromosome fusion or intercentromeric recombination.</title>
        <authorList>
            <person name="Coelho M.A."/>
            <person name="David-Palma M."/>
            <person name="Shea T."/>
            <person name="Bowers K."/>
            <person name="Mcginley-Smith S."/>
            <person name="Mohammad A.W."/>
            <person name="Gnirke A."/>
            <person name="Yurkov A.M."/>
            <person name="Nowrousian M."/>
            <person name="Sun S."/>
            <person name="Cuomo C.A."/>
            <person name="Heitman J."/>
        </authorList>
    </citation>
    <scope>NUCLEOTIDE SEQUENCE</scope>
    <source>
        <strain evidence="3">IND107</strain>
    </source>
</reference>
<dbReference type="Proteomes" id="UP000054399">
    <property type="component" value="Unassembled WGS sequence"/>
</dbReference>
<keyword evidence="2" id="KW-1133">Transmembrane helix</keyword>
<reference evidence="3" key="1">
    <citation type="submission" date="2015-01" db="EMBL/GenBank/DDBJ databases">
        <authorList>
            <consortium name="The Broad Institute Genomics Platform"/>
            <person name="Cuomo C."/>
            <person name="Litvintseva A."/>
            <person name="Chen Y."/>
            <person name="Heitman J."/>
            <person name="Sun S."/>
            <person name="Springer D."/>
            <person name="Dromer F."/>
            <person name="Young S."/>
            <person name="Zeng Q."/>
            <person name="Gargeya S."/>
            <person name="Abouelleil A."/>
            <person name="Alvarado L."/>
            <person name="Chapman S.B."/>
            <person name="Gainer-Dewar J."/>
            <person name="Goldberg J."/>
            <person name="Griggs A."/>
            <person name="Gujja S."/>
            <person name="Hansen M."/>
            <person name="Howarth C."/>
            <person name="Imamovic A."/>
            <person name="Larimer J."/>
            <person name="Murphy C."/>
            <person name="Naylor J."/>
            <person name="Pearson M."/>
            <person name="Priest M."/>
            <person name="Roberts A."/>
            <person name="Saif S."/>
            <person name="Shea T."/>
            <person name="Sykes S."/>
            <person name="Wortman J."/>
            <person name="Nusbaum C."/>
            <person name="Birren B."/>
        </authorList>
    </citation>
    <scope>NUCLEOTIDE SEQUENCE</scope>
    <source>
        <strain evidence="3">IND107</strain>
    </source>
</reference>
<feature type="region of interest" description="Disordered" evidence="1">
    <location>
        <begin position="329"/>
        <end position="351"/>
    </location>
</feature>
<feature type="compositionally biased region" description="Low complexity" evidence="1">
    <location>
        <begin position="333"/>
        <end position="348"/>
    </location>
</feature>
<feature type="compositionally biased region" description="Acidic residues" evidence="1">
    <location>
        <begin position="662"/>
        <end position="671"/>
    </location>
</feature>
<dbReference type="RefSeq" id="XP_066614986.1">
    <property type="nucleotide sequence ID" value="XM_066756209.1"/>
</dbReference>
<feature type="region of interest" description="Disordered" evidence="1">
    <location>
        <begin position="131"/>
        <end position="157"/>
    </location>
</feature>
<feature type="region of interest" description="Disordered" evidence="1">
    <location>
        <begin position="168"/>
        <end position="187"/>
    </location>
</feature>
<feature type="region of interest" description="Disordered" evidence="1">
    <location>
        <begin position="589"/>
        <end position="629"/>
    </location>
</feature>
<feature type="region of interest" description="Disordered" evidence="1">
    <location>
        <begin position="404"/>
        <end position="472"/>
    </location>
</feature>
<protein>
    <submittedName>
        <fullName evidence="3">Uncharacterized protein</fullName>
    </submittedName>
</protein>
<comment type="caution">
    <text evidence="3">The sequence shown here is derived from an EMBL/GenBank/DDBJ whole genome shotgun (WGS) entry which is preliminary data.</text>
</comment>
<keyword evidence="2" id="KW-0472">Membrane</keyword>
<accession>A0ABR3BV57</accession>
<dbReference type="GeneID" id="91988513"/>
<evidence type="ECO:0000256" key="2">
    <source>
        <dbReference type="SAM" id="Phobius"/>
    </source>
</evidence>
<name>A0ABR3BV57_9TREE</name>
<feature type="transmembrane region" description="Helical" evidence="2">
    <location>
        <begin position="210"/>
        <end position="231"/>
    </location>
</feature>
<feature type="region of interest" description="Disordered" evidence="1">
    <location>
        <begin position="730"/>
        <end position="769"/>
    </location>
</feature>
<feature type="compositionally biased region" description="Polar residues" evidence="1">
    <location>
        <begin position="589"/>
        <end position="602"/>
    </location>
</feature>
<evidence type="ECO:0000313" key="3">
    <source>
        <dbReference type="EMBL" id="KAL0252266.1"/>
    </source>
</evidence>
<feature type="region of interest" description="Disordered" evidence="1">
    <location>
        <begin position="646"/>
        <end position="678"/>
    </location>
</feature>